<dbReference type="Pfam" id="PF08860">
    <property type="entry name" value="DUF1827"/>
    <property type="match status" value="1"/>
</dbReference>
<dbReference type="OrthoDB" id="2308827at2"/>
<dbReference type="RefSeq" id="WP_071855506.1">
    <property type="nucleotide sequence ID" value="NZ_JXLB01000011.1"/>
</dbReference>
<comment type="caution">
    <text evidence="1">The sequence shown here is derived from an EMBL/GenBank/DDBJ whole genome shotgun (WGS) entry which is preliminary data.</text>
</comment>
<dbReference type="Proteomes" id="UP000182152">
    <property type="component" value="Unassembled WGS sequence"/>
</dbReference>
<name>A0A1L8WJF3_9ENTE</name>
<evidence type="ECO:0008006" key="3">
    <source>
        <dbReference type="Google" id="ProtNLM"/>
    </source>
</evidence>
<dbReference type="EMBL" id="JXLB01000011">
    <property type="protein sequence ID" value="OJG81147.1"/>
    <property type="molecule type" value="Genomic_DNA"/>
</dbReference>
<evidence type="ECO:0000313" key="1">
    <source>
        <dbReference type="EMBL" id="OJG81147.1"/>
    </source>
</evidence>
<reference evidence="1 2" key="1">
    <citation type="submission" date="2014-12" db="EMBL/GenBank/DDBJ databases">
        <title>Draft genome sequences of 29 type strains of Enterococci.</title>
        <authorList>
            <person name="Zhong Z."/>
            <person name="Sun Z."/>
            <person name="Liu W."/>
            <person name="Zhang W."/>
            <person name="Zhang H."/>
        </authorList>
    </citation>
    <scope>NUCLEOTIDE SEQUENCE [LARGE SCALE GENOMIC DNA]</scope>
    <source>
        <strain evidence="1 2">DSM 15687</strain>
    </source>
</reference>
<evidence type="ECO:0000313" key="2">
    <source>
        <dbReference type="Proteomes" id="UP000182152"/>
    </source>
</evidence>
<dbReference type="InterPro" id="IPR038226">
    <property type="entry name" value="LMG18311-like_sf"/>
</dbReference>
<proteinExistence type="predicted"/>
<accession>A0A1L8WJF3</accession>
<keyword evidence="2" id="KW-1185">Reference proteome</keyword>
<organism evidence="1 2">
    <name type="scientific">Enterococcus ratti</name>
    <dbReference type="NCBI Taxonomy" id="150033"/>
    <lineage>
        <taxon>Bacteria</taxon>
        <taxon>Bacillati</taxon>
        <taxon>Bacillota</taxon>
        <taxon>Bacilli</taxon>
        <taxon>Lactobacillales</taxon>
        <taxon>Enterococcaceae</taxon>
        <taxon>Enterococcus</taxon>
    </lineage>
</organism>
<sequence>MKFVNVTNSHSRLVLNQLENTDAHMVKVYTAGNMMIIYTEAPQHNEILLINEKRKIQPKEIEEVKKYFLNKIHDARYEENEIQVIELTDLVEVSIPKHQPHPEAAV</sequence>
<dbReference type="STRING" id="150033.RV14_GL000302"/>
<dbReference type="Gene3D" id="3.40.1720.10">
    <property type="entry name" value="Streptococcus thermophilus LMG 18311 protein like"/>
    <property type="match status" value="1"/>
</dbReference>
<gene>
    <name evidence="1" type="ORF">RV14_GL000302</name>
</gene>
<dbReference type="AlphaFoldDB" id="A0A1L8WJF3"/>
<protein>
    <recommendedName>
        <fullName evidence="3">Ribose-5-phosphate isomerase</fullName>
    </recommendedName>
</protein>
<dbReference type="InterPro" id="IPR014959">
    <property type="entry name" value="DUF1827"/>
</dbReference>